<dbReference type="PROSITE" id="PS50005">
    <property type="entry name" value="TPR"/>
    <property type="match status" value="1"/>
</dbReference>
<dbReference type="Gene3D" id="1.25.40.10">
    <property type="entry name" value="Tetratricopeptide repeat domain"/>
    <property type="match status" value="1"/>
</dbReference>
<comment type="caution">
    <text evidence="3">The sequence shown here is derived from an EMBL/GenBank/DDBJ whole genome shotgun (WGS) entry which is preliminary data.</text>
</comment>
<dbReference type="SUPFAM" id="SSF48452">
    <property type="entry name" value="TPR-like"/>
    <property type="match status" value="2"/>
</dbReference>
<dbReference type="PANTHER" id="PTHR46050:SF28">
    <property type="entry name" value="OS01G0218200 PROTEIN"/>
    <property type="match status" value="1"/>
</dbReference>
<dbReference type="InterPro" id="IPR019734">
    <property type="entry name" value="TPR_rpt"/>
</dbReference>
<feature type="non-terminal residue" evidence="3">
    <location>
        <position position="1"/>
    </location>
</feature>
<feature type="region of interest" description="Disordered" evidence="2">
    <location>
        <begin position="19"/>
        <end position="86"/>
    </location>
</feature>
<dbReference type="AlphaFoldDB" id="A0A5J9U011"/>
<dbReference type="PANTHER" id="PTHR46050">
    <property type="entry name" value="TPR REPEAT-CONTAINING THIOREDOXIN"/>
    <property type="match status" value="1"/>
</dbReference>
<dbReference type="Proteomes" id="UP000324897">
    <property type="component" value="Chromosome 7"/>
</dbReference>
<evidence type="ECO:0000313" key="4">
    <source>
        <dbReference type="Proteomes" id="UP000324897"/>
    </source>
</evidence>
<sequence length="524" mass="55908">MPRRERCSLFDALAAARIQEERDSLPPAGRLSPVSPLTRCKTPTPSSSSGSSGTAVPRTPGVCPSAAPAVGGHRSSGSGASLANGSAGLSAAATSPLNGALPAGNICPSGRLAPAPPSCAIRRDVLRSGAGSYGHGSVVRGRLGGVGVAAAAEEDASVRRHAMDAEELRRAGNEQYRNGCFEEALRLYDRALAACPDSAACRGNRAAAFMGLGRLGEAVGECEEALRIDPSYGRARQRLISLLIRLGHFADARTQISLAHFQSDLELHKLETVEKNFGRCLDARKVGNWKSALRECDAAIAGGADSCALLFASRAESLLQINQIDEADLAICRASELVCSSSCALDMKFCGFLVSSYIYYVHAQVDMAKGRFDSALSSMEKASITDSTNAEVTAMLNIFRAVAQARSMGNELFRSGKYAEACIAYGEGLKHHATNPLGHWEKSIEDCNEALKILPNYTKAILRRAASYGKINRWENSVKDYEILRKELPGDTEVAEAHYHAQIALRSSREEASNVSFGGRIETR</sequence>
<dbReference type="InterPro" id="IPR044534">
    <property type="entry name" value="TTL1-4"/>
</dbReference>
<dbReference type="InterPro" id="IPR011990">
    <property type="entry name" value="TPR-like_helical_dom_sf"/>
</dbReference>
<dbReference type="Gramene" id="TVU16974">
    <property type="protein sequence ID" value="TVU16974"/>
    <property type="gene ID" value="EJB05_32979"/>
</dbReference>
<dbReference type="GO" id="GO:0005737">
    <property type="term" value="C:cytoplasm"/>
    <property type="evidence" value="ECO:0007669"/>
    <property type="project" value="TreeGrafter"/>
</dbReference>
<proteinExistence type="predicted"/>
<evidence type="ECO:0008006" key="5">
    <source>
        <dbReference type="Google" id="ProtNLM"/>
    </source>
</evidence>
<gene>
    <name evidence="3" type="ORF">EJB05_32979</name>
</gene>
<dbReference type="OrthoDB" id="2121326at2759"/>
<feature type="compositionally biased region" description="Low complexity" evidence="2">
    <location>
        <begin position="75"/>
        <end position="86"/>
    </location>
</feature>
<evidence type="ECO:0000313" key="3">
    <source>
        <dbReference type="EMBL" id="TVU16974.1"/>
    </source>
</evidence>
<organism evidence="3 4">
    <name type="scientific">Eragrostis curvula</name>
    <name type="common">weeping love grass</name>
    <dbReference type="NCBI Taxonomy" id="38414"/>
    <lineage>
        <taxon>Eukaryota</taxon>
        <taxon>Viridiplantae</taxon>
        <taxon>Streptophyta</taxon>
        <taxon>Embryophyta</taxon>
        <taxon>Tracheophyta</taxon>
        <taxon>Spermatophyta</taxon>
        <taxon>Magnoliopsida</taxon>
        <taxon>Liliopsida</taxon>
        <taxon>Poales</taxon>
        <taxon>Poaceae</taxon>
        <taxon>PACMAD clade</taxon>
        <taxon>Chloridoideae</taxon>
        <taxon>Eragrostideae</taxon>
        <taxon>Eragrostidinae</taxon>
        <taxon>Eragrostis</taxon>
    </lineage>
</organism>
<dbReference type="Pfam" id="PF13432">
    <property type="entry name" value="TPR_16"/>
    <property type="match status" value="1"/>
</dbReference>
<protein>
    <recommendedName>
        <fullName evidence="5">MalT-like TPR region domain-containing protein</fullName>
    </recommendedName>
</protein>
<keyword evidence="1" id="KW-0802">TPR repeat</keyword>
<feature type="repeat" description="TPR" evidence="1">
    <location>
        <begin position="165"/>
        <end position="198"/>
    </location>
</feature>
<dbReference type="EMBL" id="RWGY01000029">
    <property type="protein sequence ID" value="TVU16974.1"/>
    <property type="molecule type" value="Genomic_DNA"/>
</dbReference>
<accession>A0A5J9U011</accession>
<keyword evidence="4" id="KW-1185">Reference proteome</keyword>
<evidence type="ECO:0000256" key="2">
    <source>
        <dbReference type="SAM" id="MobiDB-lite"/>
    </source>
</evidence>
<feature type="compositionally biased region" description="Low complexity" evidence="2">
    <location>
        <begin position="42"/>
        <end position="54"/>
    </location>
</feature>
<evidence type="ECO:0000256" key="1">
    <source>
        <dbReference type="PROSITE-ProRule" id="PRU00339"/>
    </source>
</evidence>
<name>A0A5J9U011_9POAL</name>
<dbReference type="SMART" id="SM00028">
    <property type="entry name" value="TPR"/>
    <property type="match status" value="4"/>
</dbReference>
<reference evidence="3 4" key="1">
    <citation type="journal article" date="2019" name="Sci. Rep.">
        <title>A high-quality genome of Eragrostis curvula grass provides insights into Poaceae evolution and supports new strategies to enhance forage quality.</title>
        <authorList>
            <person name="Carballo J."/>
            <person name="Santos B.A.C.M."/>
            <person name="Zappacosta D."/>
            <person name="Garbus I."/>
            <person name="Selva J.P."/>
            <person name="Gallo C.A."/>
            <person name="Diaz A."/>
            <person name="Albertini E."/>
            <person name="Caccamo M."/>
            <person name="Echenique V."/>
        </authorList>
    </citation>
    <scope>NUCLEOTIDE SEQUENCE [LARGE SCALE GENOMIC DNA]</scope>
    <source>
        <strain evidence="4">cv. Victoria</strain>
        <tissue evidence="3">Leaf</tissue>
    </source>
</reference>